<dbReference type="Proteomes" id="UP000828390">
    <property type="component" value="Unassembled WGS sequence"/>
</dbReference>
<dbReference type="AlphaFoldDB" id="A0A9D4NGH8"/>
<reference evidence="1" key="1">
    <citation type="journal article" date="2019" name="bioRxiv">
        <title>The Genome of the Zebra Mussel, Dreissena polymorpha: A Resource for Invasive Species Research.</title>
        <authorList>
            <person name="McCartney M.A."/>
            <person name="Auch B."/>
            <person name="Kono T."/>
            <person name="Mallez S."/>
            <person name="Zhang Y."/>
            <person name="Obille A."/>
            <person name="Becker A."/>
            <person name="Abrahante J.E."/>
            <person name="Garbe J."/>
            <person name="Badalamenti J.P."/>
            <person name="Herman A."/>
            <person name="Mangelson H."/>
            <person name="Liachko I."/>
            <person name="Sullivan S."/>
            <person name="Sone E.D."/>
            <person name="Koren S."/>
            <person name="Silverstein K.A.T."/>
            <person name="Beckman K.B."/>
            <person name="Gohl D.M."/>
        </authorList>
    </citation>
    <scope>NUCLEOTIDE SEQUENCE</scope>
    <source>
        <strain evidence="1">Duluth1</strain>
        <tissue evidence="1">Whole animal</tissue>
    </source>
</reference>
<proteinExistence type="predicted"/>
<gene>
    <name evidence="1" type="ORF">DPMN_017352</name>
</gene>
<keyword evidence="2" id="KW-1185">Reference proteome</keyword>
<accession>A0A9D4NGH8</accession>
<evidence type="ECO:0000313" key="2">
    <source>
        <dbReference type="Proteomes" id="UP000828390"/>
    </source>
</evidence>
<sequence length="61" mass="7538">MMTHRTDKRQQPAAVGTRSWLVARTPCTHWDRLSRSLVRRRRLLRRKWGFSRRSTERTWMN</sequence>
<dbReference type="EMBL" id="JAIWYP010000001">
    <property type="protein sequence ID" value="KAH3893209.1"/>
    <property type="molecule type" value="Genomic_DNA"/>
</dbReference>
<reference evidence="1" key="2">
    <citation type="submission" date="2020-11" db="EMBL/GenBank/DDBJ databases">
        <authorList>
            <person name="McCartney M.A."/>
            <person name="Auch B."/>
            <person name="Kono T."/>
            <person name="Mallez S."/>
            <person name="Becker A."/>
            <person name="Gohl D.M."/>
            <person name="Silverstein K.A.T."/>
            <person name="Koren S."/>
            <person name="Bechman K.B."/>
            <person name="Herman A."/>
            <person name="Abrahante J.E."/>
            <person name="Garbe J."/>
        </authorList>
    </citation>
    <scope>NUCLEOTIDE SEQUENCE</scope>
    <source>
        <strain evidence="1">Duluth1</strain>
        <tissue evidence="1">Whole animal</tissue>
    </source>
</reference>
<protein>
    <submittedName>
        <fullName evidence="1">Uncharacterized protein</fullName>
    </submittedName>
</protein>
<comment type="caution">
    <text evidence="1">The sequence shown here is derived from an EMBL/GenBank/DDBJ whole genome shotgun (WGS) entry which is preliminary data.</text>
</comment>
<name>A0A9D4NGH8_DREPO</name>
<evidence type="ECO:0000313" key="1">
    <source>
        <dbReference type="EMBL" id="KAH3893209.1"/>
    </source>
</evidence>
<organism evidence="1 2">
    <name type="scientific">Dreissena polymorpha</name>
    <name type="common">Zebra mussel</name>
    <name type="synonym">Mytilus polymorpha</name>
    <dbReference type="NCBI Taxonomy" id="45954"/>
    <lineage>
        <taxon>Eukaryota</taxon>
        <taxon>Metazoa</taxon>
        <taxon>Spiralia</taxon>
        <taxon>Lophotrochozoa</taxon>
        <taxon>Mollusca</taxon>
        <taxon>Bivalvia</taxon>
        <taxon>Autobranchia</taxon>
        <taxon>Heteroconchia</taxon>
        <taxon>Euheterodonta</taxon>
        <taxon>Imparidentia</taxon>
        <taxon>Neoheterodontei</taxon>
        <taxon>Myida</taxon>
        <taxon>Dreissenoidea</taxon>
        <taxon>Dreissenidae</taxon>
        <taxon>Dreissena</taxon>
    </lineage>
</organism>